<evidence type="ECO:0000256" key="3">
    <source>
        <dbReference type="ARBA" id="ARBA00022502"/>
    </source>
</evidence>
<accession>A0A7S4D816</accession>
<dbReference type="InterPro" id="IPR028361">
    <property type="entry name" value="GPI_transamidase"/>
</dbReference>
<evidence type="ECO:0000256" key="4">
    <source>
        <dbReference type="ARBA" id="ARBA00022729"/>
    </source>
</evidence>
<evidence type="ECO:0000256" key="1">
    <source>
        <dbReference type="ARBA" id="ARBA00004687"/>
    </source>
</evidence>
<dbReference type="InterPro" id="IPR001096">
    <property type="entry name" value="Peptidase_C13"/>
</dbReference>
<dbReference type="GO" id="GO:0016255">
    <property type="term" value="P:attachment of GPI anchor to protein"/>
    <property type="evidence" value="ECO:0007669"/>
    <property type="project" value="InterPro"/>
</dbReference>
<evidence type="ECO:0000313" key="6">
    <source>
        <dbReference type="EMBL" id="CAE0634195.1"/>
    </source>
</evidence>
<gene>
    <name evidence="6" type="ORF">HAKA00212_LOCUS12911</name>
</gene>
<dbReference type="Gene3D" id="3.40.50.1460">
    <property type="match status" value="1"/>
</dbReference>
<comment type="similarity">
    <text evidence="2">Belongs to the peptidase C13 family.</text>
</comment>
<keyword evidence="4 5" id="KW-0732">Signal</keyword>
<dbReference type="Pfam" id="PF01650">
    <property type="entry name" value="Peptidase_C13"/>
    <property type="match status" value="1"/>
</dbReference>
<dbReference type="PANTHER" id="PTHR48067:SF1">
    <property type="entry name" value="GPI-ANCHOR TRANSAMIDASE"/>
    <property type="match status" value="1"/>
</dbReference>
<organism evidence="6">
    <name type="scientific">Heterosigma akashiwo</name>
    <name type="common">Chromophytic alga</name>
    <name type="synonym">Heterosigma carterae</name>
    <dbReference type="NCBI Taxonomy" id="2829"/>
    <lineage>
        <taxon>Eukaryota</taxon>
        <taxon>Sar</taxon>
        <taxon>Stramenopiles</taxon>
        <taxon>Ochrophyta</taxon>
        <taxon>Raphidophyceae</taxon>
        <taxon>Chattonellales</taxon>
        <taxon>Chattonellaceae</taxon>
        <taxon>Heterosigma</taxon>
    </lineage>
</organism>
<evidence type="ECO:0000256" key="5">
    <source>
        <dbReference type="SAM" id="SignalP"/>
    </source>
</evidence>
<keyword evidence="3" id="KW-0337">GPI-anchor biosynthesis</keyword>
<protein>
    <recommendedName>
        <fullName evidence="7">GPI-anchor transamidase</fullName>
    </recommendedName>
</protein>
<dbReference type="FunFam" id="3.40.50.1460:FF:000021">
    <property type="entry name" value="GPI-anchor transamidase"/>
    <property type="match status" value="1"/>
</dbReference>
<proteinExistence type="inferred from homology"/>
<comment type="pathway">
    <text evidence="1">Glycolipid biosynthesis; glycosylphosphatidylinositol-anchor biosynthesis.</text>
</comment>
<sequence length="324" mass="36556">MSTSSMAWNHIARVLLSFGCAFMLFVRDAQCSNRTDHQPHTNNWAIMVSTSRFYFNYRHVANALSFYHTVKRLGIPDSQIILMLADNMPCNARNPRPGEIYNDRSRALNLYGAGVEVDYRGDEVTVENFLRLLTGHHPAGTPPSKRLATGARSNLLVFLSGHGGDGFLKFQDHEEISSEDIADAFEEMNIKERYNEILFITDTCQAGSLADRITSPRILALGSSKVGQNSYSHHGSLEIGAGVIDRFTRTTLDFFEQNFDEHGKSDRFISMQELLSTYTFKKLKSDVDVKEFDFPRKLSEVPVTDFFGSVLDIELTDDTYPVVI</sequence>
<dbReference type="PRINTS" id="PR00776">
    <property type="entry name" value="HEMOGLOBNASE"/>
</dbReference>
<dbReference type="GO" id="GO:0006508">
    <property type="term" value="P:proteolysis"/>
    <property type="evidence" value="ECO:0007669"/>
    <property type="project" value="InterPro"/>
</dbReference>
<dbReference type="PANTHER" id="PTHR48067">
    <property type="entry name" value="GPI-ANCHOR TRANSAMIDASE"/>
    <property type="match status" value="1"/>
</dbReference>
<feature type="signal peptide" evidence="5">
    <location>
        <begin position="1"/>
        <end position="31"/>
    </location>
</feature>
<evidence type="ECO:0008006" key="7">
    <source>
        <dbReference type="Google" id="ProtNLM"/>
    </source>
</evidence>
<name>A0A7S4D816_HETAK</name>
<dbReference type="EMBL" id="HBIU01028018">
    <property type="protein sequence ID" value="CAE0634195.1"/>
    <property type="molecule type" value="Transcribed_RNA"/>
</dbReference>
<dbReference type="GO" id="GO:0006506">
    <property type="term" value="P:GPI anchor biosynthetic process"/>
    <property type="evidence" value="ECO:0007669"/>
    <property type="project" value="UniProtKB-UniPathway"/>
</dbReference>
<feature type="chain" id="PRO_5030842947" description="GPI-anchor transamidase" evidence="5">
    <location>
        <begin position="32"/>
        <end position="324"/>
    </location>
</feature>
<reference evidence="6" key="1">
    <citation type="submission" date="2021-01" db="EMBL/GenBank/DDBJ databases">
        <authorList>
            <person name="Corre E."/>
            <person name="Pelletier E."/>
            <person name="Niang G."/>
            <person name="Scheremetjew M."/>
            <person name="Finn R."/>
            <person name="Kale V."/>
            <person name="Holt S."/>
            <person name="Cochrane G."/>
            <person name="Meng A."/>
            <person name="Brown T."/>
            <person name="Cohen L."/>
        </authorList>
    </citation>
    <scope>NUCLEOTIDE SEQUENCE</scope>
    <source>
        <strain evidence="6">CCMP3107</strain>
    </source>
</reference>
<evidence type="ECO:0000256" key="2">
    <source>
        <dbReference type="ARBA" id="ARBA00009941"/>
    </source>
</evidence>
<dbReference type="AlphaFoldDB" id="A0A7S4D816"/>
<dbReference type="GO" id="GO:0042765">
    <property type="term" value="C:GPI-anchor transamidase complex"/>
    <property type="evidence" value="ECO:0007669"/>
    <property type="project" value="InterPro"/>
</dbReference>
<dbReference type="GO" id="GO:0003923">
    <property type="term" value="F:GPI-anchor transamidase activity"/>
    <property type="evidence" value="ECO:0007669"/>
    <property type="project" value="InterPro"/>
</dbReference>
<dbReference type="UniPathway" id="UPA00196"/>